<keyword evidence="1" id="KW-0472">Membrane</keyword>
<evidence type="ECO:0008006" key="4">
    <source>
        <dbReference type="Google" id="ProtNLM"/>
    </source>
</evidence>
<keyword evidence="1" id="KW-1133">Transmembrane helix</keyword>
<feature type="transmembrane region" description="Helical" evidence="1">
    <location>
        <begin position="101"/>
        <end position="119"/>
    </location>
</feature>
<accession>A0ABT8A0H6</accession>
<name>A0ABT8A0H6_9PROT</name>
<evidence type="ECO:0000256" key="1">
    <source>
        <dbReference type="SAM" id="Phobius"/>
    </source>
</evidence>
<sequence length="133" mass="14223">MGEPPGRRLLRKLGRRLAEPLVDILLVAGLVSGLSGDWPGFVIISFDAVDEADPARPHAWDMRAVLRFTLVMRPLSPVVDLATSLGLALGPLAPLLGFPPLPGALPGAILLLVLAYLGMAKRLRRLTASETKM</sequence>
<dbReference type="Proteomes" id="UP001529369">
    <property type="component" value="Unassembled WGS sequence"/>
</dbReference>
<dbReference type="RefSeq" id="WP_290314964.1">
    <property type="nucleotide sequence ID" value="NZ_JAUFPN010000020.1"/>
</dbReference>
<protein>
    <recommendedName>
        <fullName evidence="4">RDD domain-containing protein</fullName>
    </recommendedName>
</protein>
<keyword evidence="3" id="KW-1185">Reference proteome</keyword>
<proteinExistence type="predicted"/>
<comment type="caution">
    <text evidence="2">The sequence shown here is derived from an EMBL/GenBank/DDBJ whole genome shotgun (WGS) entry which is preliminary data.</text>
</comment>
<dbReference type="EMBL" id="JAUFPN010000020">
    <property type="protein sequence ID" value="MDN3563225.1"/>
    <property type="molecule type" value="Genomic_DNA"/>
</dbReference>
<gene>
    <name evidence="2" type="ORF">QWZ14_02385</name>
</gene>
<evidence type="ECO:0000313" key="2">
    <source>
        <dbReference type="EMBL" id="MDN3563225.1"/>
    </source>
</evidence>
<keyword evidence="1" id="KW-0812">Transmembrane</keyword>
<evidence type="ECO:0000313" key="3">
    <source>
        <dbReference type="Proteomes" id="UP001529369"/>
    </source>
</evidence>
<feature type="transmembrane region" description="Helical" evidence="1">
    <location>
        <begin position="21"/>
        <end position="46"/>
    </location>
</feature>
<organism evidence="2 3">
    <name type="scientific">Paeniroseomonas aquatica</name>
    <dbReference type="NCBI Taxonomy" id="373043"/>
    <lineage>
        <taxon>Bacteria</taxon>
        <taxon>Pseudomonadati</taxon>
        <taxon>Pseudomonadota</taxon>
        <taxon>Alphaproteobacteria</taxon>
        <taxon>Acetobacterales</taxon>
        <taxon>Acetobacteraceae</taxon>
        <taxon>Paeniroseomonas</taxon>
    </lineage>
</organism>
<reference evidence="3" key="1">
    <citation type="journal article" date="2019" name="Int. J. Syst. Evol. Microbiol.">
        <title>The Global Catalogue of Microorganisms (GCM) 10K type strain sequencing project: providing services to taxonomists for standard genome sequencing and annotation.</title>
        <authorList>
            <consortium name="The Broad Institute Genomics Platform"/>
            <consortium name="The Broad Institute Genome Sequencing Center for Infectious Disease"/>
            <person name="Wu L."/>
            <person name="Ma J."/>
        </authorList>
    </citation>
    <scope>NUCLEOTIDE SEQUENCE [LARGE SCALE GENOMIC DNA]</scope>
    <source>
        <strain evidence="3">CECT 7131</strain>
    </source>
</reference>